<keyword evidence="3" id="KW-0804">Transcription</keyword>
<evidence type="ECO:0000256" key="4">
    <source>
        <dbReference type="SAM" id="MobiDB-lite"/>
    </source>
</evidence>
<feature type="domain" description="Cyclic nucleotide-binding" evidence="5">
    <location>
        <begin position="32"/>
        <end position="116"/>
    </location>
</feature>
<keyword evidence="1" id="KW-0805">Transcription regulation</keyword>
<dbReference type="Gene3D" id="2.60.120.10">
    <property type="entry name" value="Jelly Rolls"/>
    <property type="match status" value="1"/>
</dbReference>
<dbReference type="EMBL" id="SOQX01000003">
    <property type="protein sequence ID" value="TDY01766.1"/>
    <property type="molecule type" value="Genomic_DNA"/>
</dbReference>
<dbReference type="Proteomes" id="UP000294914">
    <property type="component" value="Unassembled WGS sequence"/>
</dbReference>
<dbReference type="Pfam" id="PF13545">
    <property type="entry name" value="HTH_Crp_2"/>
    <property type="match status" value="1"/>
</dbReference>
<evidence type="ECO:0000256" key="3">
    <source>
        <dbReference type="ARBA" id="ARBA00023163"/>
    </source>
</evidence>
<dbReference type="PANTHER" id="PTHR24567">
    <property type="entry name" value="CRP FAMILY TRANSCRIPTIONAL REGULATORY PROTEIN"/>
    <property type="match status" value="1"/>
</dbReference>
<dbReference type="InterPro" id="IPR014710">
    <property type="entry name" value="RmlC-like_jellyroll"/>
</dbReference>
<dbReference type="InterPro" id="IPR036390">
    <property type="entry name" value="WH_DNA-bd_sf"/>
</dbReference>
<dbReference type="GO" id="GO:0005829">
    <property type="term" value="C:cytosol"/>
    <property type="evidence" value="ECO:0007669"/>
    <property type="project" value="TreeGrafter"/>
</dbReference>
<dbReference type="InterPro" id="IPR036388">
    <property type="entry name" value="WH-like_DNA-bd_sf"/>
</dbReference>
<dbReference type="SUPFAM" id="SSF46785">
    <property type="entry name" value="Winged helix' DNA-binding domain"/>
    <property type="match status" value="1"/>
</dbReference>
<dbReference type="GO" id="GO:0003700">
    <property type="term" value="F:DNA-binding transcription factor activity"/>
    <property type="evidence" value="ECO:0007669"/>
    <property type="project" value="TreeGrafter"/>
</dbReference>
<dbReference type="InterPro" id="IPR050397">
    <property type="entry name" value="Env_Response_Regulators"/>
</dbReference>
<reference evidence="7 8" key="1">
    <citation type="submission" date="2019-03" db="EMBL/GenBank/DDBJ databases">
        <title>Genomic Encyclopedia of Type Strains, Phase IV (KMG-IV): sequencing the most valuable type-strain genomes for metagenomic binning, comparative biology and taxonomic classification.</title>
        <authorList>
            <person name="Goeker M."/>
        </authorList>
    </citation>
    <scope>NUCLEOTIDE SEQUENCE [LARGE SCALE GENOMIC DNA]</scope>
    <source>
        <strain evidence="7 8">DSM 16326</strain>
    </source>
</reference>
<organism evidence="7 8">
    <name type="scientific">Thiohalophilus thiocyanatoxydans</name>
    <dbReference type="NCBI Taxonomy" id="381308"/>
    <lineage>
        <taxon>Bacteria</taxon>
        <taxon>Pseudomonadati</taxon>
        <taxon>Pseudomonadota</taxon>
        <taxon>Gammaproteobacteria</taxon>
        <taxon>Thiohalomonadales</taxon>
        <taxon>Thiohalophilaceae</taxon>
        <taxon>Thiohalophilus</taxon>
    </lineage>
</organism>
<proteinExistence type="predicted"/>
<dbReference type="Pfam" id="PF00027">
    <property type="entry name" value="cNMP_binding"/>
    <property type="match status" value="1"/>
</dbReference>
<name>A0A4R8ILU1_9GAMM</name>
<evidence type="ECO:0000313" key="7">
    <source>
        <dbReference type="EMBL" id="TDY01766.1"/>
    </source>
</evidence>
<dbReference type="CDD" id="cd00038">
    <property type="entry name" value="CAP_ED"/>
    <property type="match status" value="1"/>
</dbReference>
<gene>
    <name evidence="7" type="ORF">EDC23_1657</name>
</gene>
<feature type="domain" description="HTH crp-type" evidence="6">
    <location>
        <begin position="151"/>
        <end position="218"/>
    </location>
</feature>
<keyword evidence="2" id="KW-0238">DNA-binding</keyword>
<dbReference type="AlphaFoldDB" id="A0A4R8ILU1"/>
<evidence type="ECO:0000259" key="6">
    <source>
        <dbReference type="Pfam" id="PF13545"/>
    </source>
</evidence>
<evidence type="ECO:0000256" key="2">
    <source>
        <dbReference type="ARBA" id="ARBA00023125"/>
    </source>
</evidence>
<accession>A0A4R8ILU1</accession>
<sequence>MSKQALPIQNRLLNCLPQEVQSRLSPKLEIMSLRQGTVLHEAAANLAYIYFPIDNIVSLLHVLENGSTAEVAVIGNEGMIGVSAFMGGQNTQSQALVLTSGIVYRLSIQKFKEEFNQPDAIFRMQLLRYSQALITQMAQTVVCNRHHTIVQQLSRWLLMAADCLSDDDITMTHELIANLLGVRREGITAAAHKLKDVGAIEYRRGHIKIADRLKLEKLSCECYFVVKRETDRLLPCPSRQQSSPARKSGSRAPVYSHSAHAPIPFKA</sequence>
<protein>
    <submittedName>
        <fullName evidence="7">CRP-like cAMP-binding protein</fullName>
    </submittedName>
</protein>
<dbReference type="RefSeq" id="WP_134083251.1">
    <property type="nucleotide sequence ID" value="NZ_SOQX01000003.1"/>
</dbReference>
<evidence type="ECO:0000256" key="1">
    <source>
        <dbReference type="ARBA" id="ARBA00023015"/>
    </source>
</evidence>
<evidence type="ECO:0000259" key="5">
    <source>
        <dbReference type="Pfam" id="PF00027"/>
    </source>
</evidence>
<comment type="caution">
    <text evidence="7">The sequence shown here is derived from an EMBL/GenBank/DDBJ whole genome shotgun (WGS) entry which is preliminary data.</text>
</comment>
<dbReference type="GO" id="GO:0003677">
    <property type="term" value="F:DNA binding"/>
    <property type="evidence" value="ECO:0007669"/>
    <property type="project" value="UniProtKB-KW"/>
</dbReference>
<dbReference type="InterPro" id="IPR018490">
    <property type="entry name" value="cNMP-bd_dom_sf"/>
</dbReference>
<dbReference type="InterPro" id="IPR012318">
    <property type="entry name" value="HTH_CRP"/>
</dbReference>
<dbReference type="Gene3D" id="1.10.10.10">
    <property type="entry name" value="Winged helix-like DNA-binding domain superfamily/Winged helix DNA-binding domain"/>
    <property type="match status" value="1"/>
</dbReference>
<feature type="region of interest" description="Disordered" evidence="4">
    <location>
        <begin position="235"/>
        <end position="267"/>
    </location>
</feature>
<dbReference type="PANTHER" id="PTHR24567:SF74">
    <property type="entry name" value="HTH-TYPE TRANSCRIPTIONAL REGULATOR ARCR"/>
    <property type="match status" value="1"/>
</dbReference>
<dbReference type="OrthoDB" id="8969464at2"/>
<dbReference type="InterPro" id="IPR000595">
    <property type="entry name" value="cNMP-bd_dom"/>
</dbReference>
<evidence type="ECO:0000313" key="8">
    <source>
        <dbReference type="Proteomes" id="UP000294914"/>
    </source>
</evidence>
<keyword evidence="8" id="KW-1185">Reference proteome</keyword>
<dbReference type="SUPFAM" id="SSF51206">
    <property type="entry name" value="cAMP-binding domain-like"/>
    <property type="match status" value="1"/>
</dbReference>